<dbReference type="EMBL" id="REGN01006265">
    <property type="protein sequence ID" value="RNA10205.1"/>
    <property type="molecule type" value="Genomic_DNA"/>
</dbReference>
<dbReference type="AlphaFoldDB" id="A0A3M7QGW8"/>
<sequence>MSWPFGQVGSSRSSASTRAMLSFLTFSFMLSQKEWHIVIGVQNIDHQLSVSACQIVSAGNVQKVFGRVLAVQRSFDHKK</sequence>
<proteinExistence type="predicted"/>
<evidence type="ECO:0000313" key="1">
    <source>
        <dbReference type="EMBL" id="RNA10205.1"/>
    </source>
</evidence>
<accession>A0A3M7QGW8</accession>
<name>A0A3M7QGW8_BRAPC</name>
<gene>
    <name evidence="1" type="ORF">BpHYR1_012883</name>
</gene>
<evidence type="ECO:0000313" key="2">
    <source>
        <dbReference type="Proteomes" id="UP000276133"/>
    </source>
</evidence>
<keyword evidence="2" id="KW-1185">Reference proteome</keyword>
<reference evidence="1 2" key="1">
    <citation type="journal article" date="2018" name="Sci. Rep.">
        <title>Genomic signatures of local adaptation to the degree of environmental predictability in rotifers.</title>
        <authorList>
            <person name="Franch-Gras L."/>
            <person name="Hahn C."/>
            <person name="Garcia-Roger E.M."/>
            <person name="Carmona M.J."/>
            <person name="Serra M."/>
            <person name="Gomez A."/>
        </authorList>
    </citation>
    <scope>NUCLEOTIDE SEQUENCE [LARGE SCALE GENOMIC DNA]</scope>
    <source>
        <strain evidence="1">HYR1</strain>
    </source>
</reference>
<dbReference type="Proteomes" id="UP000276133">
    <property type="component" value="Unassembled WGS sequence"/>
</dbReference>
<comment type="caution">
    <text evidence="1">The sequence shown here is derived from an EMBL/GenBank/DDBJ whole genome shotgun (WGS) entry which is preliminary data.</text>
</comment>
<protein>
    <submittedName>
        <fullName evidence="1">Uncharacterized protein</fullName>
    </submittedName>
</protein>
<organism evidence="1 2">
    <name type="scientific">Brachionus plicatilis</name>
    <name type="common">Marine rotifer</name>
    <name type="synonym">Brachionus muelleri</name>
    <dbReference type="NCBI Taxonomy" id="10195"/>
    <lineage>
        <taxon>Eukaryota</taxon>
        <taxon>Metazoa</taxon>
        <taxon>Spiralia</taxon>
        <taxon>Gnathifera</taxon>
        <taxon>Rotifera</taxon>
        <taxon>Eurotatoria</taxon>
        <taxon>Monogononta</taxon>
        <taxon>Pseudotrocha</taxon>
        <taxon>Ploima</taxon>
        <taxon>Brachionidae</taxon>
        <taxon>Brachionus</taxon>
    </lineage>
</organism>